<evidence type="ECO:0000313" key="5">
    <source>
        <dbReference type="EMBL" id="AFY80370.1"/>
    </source>
</evidence>
<dbReference type="SUPFAM" id="SSF49313">
    <property type="entry name" value="Cadherin-like"/>
    <property type="match status" value="1"/>
</dbReference>
<dbReference type="eggNOG" id="COG2374">
    <property type="taxonomic scope" value="Bacteria"/>
</dbReference>
<dbReference type="Pfam" id="PF00353">
    <property type="entry name" value="HemolysinCabind"/>
    <property type="match status" value="8"/>
</dbReference>
<dbReference type="HOGENOM" id="CLU_238937_0_0_3"/>
<dbReference type="NCBIfam" id="NF041518">
    <property type="entry name" value="choice_anch_Q"/>
    <property type="match status" value="1"/>
</dbReference>
<dbReference type="eggNOG" id="COG2931">
    <property type="taxonomic scope" value="Bacteria"/>
</dbReference>
<gene>
    <name evidence="5" type="ORF">Oscil6304_0630</name>
</gene>
<dbReference type="EMBL" id="CP003607">
    <property type="protein sequence ID" value="AFY80370.1"/>
    <property type="molecule type" value="Genomic_DNA"/>
</dbReference>
<dbReference type="Pfam" id="PF05345">
    <property type="entry name" value="He_PIG"/>
    <property type="match status" value="1"/>
</dbReference>
<name>K9TCW9_9CYAN</name>
<dbReference type="STRING" id="56110.Oscil6304_0630"/>
<dbReference type="PATRIC" id="fig|56110.3.peg.749"/>
<dbReference type="InterPro" id="IPR059226">
    <property type="entry name" value="Choice_anch_Q_dom"/>
</dbReference>
<dbReference type="InterPro" id="IPR013783">
    <property type="entry name" value="Ig-like_fold"/>
</dbReference>
<evidence type="ECO:0000256" key="2">
    <source>
        <dbReference type="ARBA" id="ARBA00022525"/>
    </source>
</evidence>
<keyword evidence="2" id="KW-0964">Secreted</keyword>
<dbReference type="SUPFAM" id="SSF51120">
    <property type="entry name" value="beta-Roll"/>
    <property type="match status" value="3"/>
</dbReference>
<dbReference type="OrthoDB" id="466259at2"/>
<evidence type="ECO:0000256" key="1">
    <source>
        <dbReference type="ARBA" id="ARBA00004613"/>
    </source>
</evidence>
<proteinExistence type="predicted"/>
<dbReference type="InterPro" id="IPR050557">
    <property type="entry name" value="RTX_toxin/Mannuronan_C5-epim"/>
</dbReference>
<feature type="region of interest" description="Disordered" evidence="3">
    <location>
        <begin position="1121"/>
        <end position="1252"/>
    </location>
</feature>
<protein>
    <submittedName>
        <fullName evidence="5">Ca2+-binding protein, RTX toxin</fullName>
    </submittedName>
</protein>
<dbReference type="KEGG" id="oac:Oscil6304_0630"/>
<dbReference type="Gene3D" id="2.60.40.10">
    <property type="entry name" value="Immunoglobulins"/>
    <property type="match status" value="1"/>
</dbReference>
<dbReference type="InterPro" id="IPR018511">
    <property type="entry name" value="Hemolysin-typ_Ca-bd_CS"/>
</dbReference>
<dbReference type="InterPro" id="IPR025592">
    <property type="entry name" value="DUF4347"/>
</dbReference>
<dbReference type="Pfam" id="PF14252">
    <property type="entry name" value="DUF4347"/>
    <property type="match status" value="1"/>
</dbReference>
<feature type="compositionally biased region" description="Gly residues" evidence="3">
    <location>
        <begin position="1131"/>
        <end position="1152"/>
    </location>
</feature>
<dbReference type="PRINTS" id="PR00313">
    <property type="entry name" value="CABNDNGRPT"/>
</dbReference>
<reference evidence="5 6" key="1">
    <citation type="submission" date="2012-06" db="EMBL/GenBank/DDBJ databases">
        <title>Finished chromosome of genome of Oscillatoria acuminata PCC 6304.</title>
        <authorList>
            <consortium name="US DOE Joint Genome Institute"/>
            <person name="Gugger M."/>
            <person name="Coursin T."/>
            <person name="Rippka R."/>
            <person name="Tandeau De Marsac N."/>
            <person name="Huntemann M."/>
            <person name="Wei C.-L."/>
            <person name="Han J."/>
            <person name="Detter J.C."/>
            <person name="Han C."/>
            <person name="Tapia R."/>
            <person name="Davenport K."/>
            <person name="Daligault H."/>
            <person name="Erkkila T."/>
            <person name="Gu W."/>
            <person name="Munk A.C.C."/>
            <person name="Teshima H."/>
            <person name="Xu Y."/>
            <person name="Chain P."/>
            <person name="Chen A."/>
            <person name="Krypides N."/>
            <person name="Mavromatis K."/>
            <person name="Markowitz V."/>
            <person name="Szeto E."/>
            <person name="Ivanova N."/>
            <person name="Mikhailova N."/>
            <person name="Ovchinnikova G."/>
            <person name="Pagani I."/>
            <person name="Pati A."/>
            <person name="Goodwin L."/>
            <person name="Peters L."/>
            <person name="Pitluck S."/>
            <person name="Woyke T."/>
            <person name="Kerfeld C."/>
        </authorList>
    </citation>
    <scope>NUCLEOTIDE SEQUENCE [LARGE SCALE GENOMIC DNA]</scope>
    <source>
        <strain evidence="5 6">PCC 6304</strain>
    </source>
</reference>
<keyword evidence="6" id="KW-1185">Reference proteome</keyword>
<organism evidence="5 6">
    <name type="scientific">Oscillatoria acuminata PCC 6304</name>
    <dbReference type="NCBI Taxonomy" id="56110"/>
    <lineage>
        <taxon>Bacteria</taxon>
        <taxon>Bacillati</taxon>
        <taxon>Cyanobacteriota</taxon>
        <taxon>Cyanophyceae</taxon>
        <taxon>Oscillatoriophycideae</taxon>
        <taxon>Oscillatoriales</taxon>
        <taxon>Oscillatoriaceae</taxon>
        <taxon>Oscillatoria</taxon>
    </lineage>
</organism>
<dbReference type="PANTHER" id="PTHR38340:SF1">
    <property type="entry name" value="S-LAYER PROTEIN"/>
    <property type="match status" value="1"/>
</dbReference>
<dbReference type="InterPro" id="IPR011050">
    <property type="entry name" value="Pectin_lyase_fold/virulence"/>
</dbReference>
<evidence type="ECO:0000313" key="6">
    <source>
        <dbReference type="Proteomes" id="UP000010367"/>
    </source>
</evidence>
<dbReference type="PROSITE" id="PS00330">
    <property type="entry name" value="HEMOLYSIN_CALCIUM"/>
    <property type="match status" value="5"/>
</dbReference>
<dbReference type="InterPro" id="IPR001343">
    <property type="entry name" value="Hemolysn_Ca-bd"/>
</dbReference>
<dbReference type="PANTHER" id="PTHR38340">
    <property type="entry name" value="S-LAYER PROTEIN"/>
    <property type="match status" value="1"/>
</dbReference>
<dbReference type="PROSITE" id="PS51841">
    <property type="entry name" value="LTD"/>
    <property type="match status" value="1"/>
</dbReference>
<dbReference type="InterPro" id="IPR015919">
    <property type="entry name" value="Cadherin-like_sf"/>
</dbReference>
<dbReference type="SMART" id="SM00736">
    <property type="entry name" value="CADG"/>
    <property type="match status" value="1"/>
</dbReference>
<feature type="compositionally biased region" description="Polar residues" evidence="3">
    <location>
        <begin position="1229"/>
        <end position="1250"/>
    </location>
</feature>
<comment type="subcellular location">
    <subcellularLocation>
        <location evidence="1">Secreted</location>
    </subcellularLocation>
</comment>
<evidence type="ECO:0000259" key="4">
    <source>
        <dbReference type="PROSITE" id="PS51841"/>
    </source>
</evidence>
<dbReference type="InterPro" id="IPR001322">
    <property type="entry name" value="Lamin_tail_dom"/>
</dbReference>
<dbReference type="InterPro" id="IPR006644">
    <property type="entry name" value="Cadg"/>
</dbReference>
<dbReference type="GO" id="GO:0016020">
    <property type="term" value="C:membrane"/>
    <property type="evidence" value="ECO:0007669"/>
    <property type="project" value="InterPro"/>
</dbReference>
<accession>K9TCW9</accession>
<dbReference type="InParanoid" id="K9TCW9"/>
<dbReference type="GO" id="GO:0005509">
    <property type="term" value="F:calcium ion binding"/>
    <property type="evidence" value="ECO:0007669"/>
    <property type="project" value="InterPro"/>
</dbReference>
<dbReference type="SUPFAM" id="SSF51126">
    <property type="entry name" value="Pectin lyase-like"/>
    <property type="match status" value="1"/>
</dbReference>
<dbReference type="InterPro" id="IPR011049">
    <property type="entry name" value="Serralysin-like_metalloprot_C"/>
</dbReference>
<feature type="domain" description="LTD" evidence="4">
    <location>
        <begin position="584"/>
        <end position="717"/>
    </location>
</feature>
<dbReference type="Pfam" id="PF00932">
    <property type="entry name" value="LTD"/>
    <property type="match status" value="1"/>
</dbReference>
<dbReference type="Proteomes" id="UP000010367">
    <property type="component" value="Chromosome"/>
</dbReference>
<dbReference type="RefSeq" id="WP_015147020.1">
    <property type="nucleotide sequence ID" value="NC_019693.1"/>
</dbReference>
<dbReference type="GO" id="GO:0005576">
    <property type="term" value="C:extracellular region"/>
    <property type="evidence" value="ECO:0007669"/>
    <property type="project" value="UniProtKB-SubCell"/>
</dbReference>
<evidence type="ECO:0000256" key="3">
    <source>
        <dbReference type="SAM" id="MobiDB-lite"/>
    </source>
</evidence>
<sequence>MNYPQSRLVNRLPRISQRYKGLDTSPESPIQGTPPVTESRTLVFIDSGVGEQQTLLDALTPDTEAIVLDGDRDGIDQIIEAIAGRTGIDSIHLVSHGSSGRVQLGTTQLDAETLDAYLPQWQILRAALSEGADILLYGCNVGTSNTGITFLQKLAELTGADIAASDDLTGSAALNGNWTLEVSTGHIEAPLPFQSEAIAAYNALLPEAYTVRAGNVSDLIKAITTANNDGQDSIINLEKGIYNLTEINNDILGANGLPSIQTGKLTINGNEAEIIRDQGAPGFRIFHVGADADLTLNNLTVKNGWANIPPTPEDNNTSDGGGIYNEGILTLDQSNLTGNRAEDDGGGINNAGTLTVIESSISNNFAQDQGGGIRHTDDNLLTVIGSTINDNEAGNHGGGFQNGSTAIISNSTISNNRAVNDGGGFYNTGNLTVNHSTIAFNVADNNGNGTGNGGGIFFNGEEITDLNLSHTLVAGNTDNSPDVVHRDISGRVDQAEYNLIGDWTGSTNLTADTNYSFDFLGGIDINDVINPTLALNGAPAGSPLTHALILGSPAINLGNPNVTLDLVTDQRGDPFQREVGEAVDIGAYEKQVLPVITEIMYHPVSDEPDWEWVEIYNPTDQPLDLTGFVFANAGANLTEANITGGEIAPGKTGILFNSNLSPEAFEAAWDTGEIPLIPVRNWSALGNTSDRIGLWRSFVSYNNRGFQTAIDEVAYNTTAPWPTPSPGASLYLNPLTFSTEDLTKANDNGSNWLTSAIGEPTVPTQVVAKAYESAFDGNNSGLDIGSPGLTDSEPPSFENVIAENVTIAGGTTYSFSVTFTDNRAIDWSTLDIGDILVTGPNNESLNVTAINTPNRTGNFSRIDVTYQITPPGNRWTSNANGTYIVTLQDNEVTDTTGNAIAFEDISSQELGRFVVNINIPPTLAPINQTGTKDTPFLFNPAYFTNQFTDPDGDTLQKIFITSLPTTGTLFLAGNPIENPLEIPLTDIDKLSFVPNANFNGPVNFNWNGFDGTDYAETPSSFNLNINAPPILLNSLENQTTTPGTNFTFPIPDNTFYDADIVYNDRLTYTVTLANGDPLPDWLIFNDDGTFTGTPGGGDIGTLTIIVTATDQSGASITDTFDLIIQPPNDGGNIGGGNTGGGNTGGGNTGGGTNPDPGTGTDGGTNPDPGTGTDGGTNPDPGTGTDGGTNPDPGTGTDGGSGNGPVIPDSPVSGDRPEYENPITNPPNEVPHTSNTNTCNPVPSDPSQNSGCKCPVPPPPEIIFYGPQERPPVEIFLFGTEENDVIFGDDRHEGILGFTGHDFLWGKGGNDVLYGDTGDDYMLGGVGSTHPVGPGIDRDRIEGGKGNDFINGNEGNDTLYGGRGNDIIHGGKDDDLILGNLDNDILSGDLGNDTIFGGNGSETPIGREGDRDLIFGNRGNDLINGNEGDDTIYGGKDDDIAYGGKDNDLIYGDLGNDILMGDQGDDTLFGGTSDPNVPDIGGRDLIYGGDGNDFINGNQGDDTLHGGNGNDTIHGGKDNDIVCGSAGDDLLFGDLGDDTLYGEDGNDTIRGGIGSDVPIGPEGDRDFLCGGAGDDWLEGNAGNDTLTGGSGNDTLYGGKDDDLLYGGDGDDFLSGDLGNDTLTGGAGRDRFVVQSGSGTDTITDFTPGEDWFVLSEGLTFNLLNFFSYQCGTAIALGDEILAIAQGIEPETMVAEYFIPLT</sequence>
<dbReference type="eggNOG" id="COG3210">
    <property type="taxonomic scope" value="Bacteria"/>
</dbReference>
<dbReference type="Gene3D" id="2.150.10.10">
    <property type="entry name" value="Serralysin-like metalloprotease, C-terminal"/>
    <property type="match status" value="5"/>
</dbReference>
<feature type="compositionally biased region" description="Low complexity" evidence="3">
    <location>
        <begin position="1153"/>
        <end position="1194"/>
    </location>
</feature>